<keyword evidence="3" id="KW-0813">Transport</keyword>
<dbReference type="RefSeq" id="WP_296942123.1">
    <property type="nucleotide sequence ID" value="NZ_LT599032.1"/>
</dbReference>
<keyword evidence="5" id="KW-0997">Cell inner membrane</keyword>
<dbReference type="Gene3D" id="3.30.1150.10">
    <property type="match status" value="1"/>
</dbReference>
<evidence type="ECO:0000256" key="2">
    <source>
        <dbReference type="ARBA" id="ARBA00006555"/>
    </source>
</evidence>
<protein>
    <recommendedName>
        <fullName evidence="10">TonB C-terminal domain-containing protein</fullName>
    </recommendedName>
</protein>
<evidence type="ECO:0000256" key="6">
    <source>
        <dbReference type="ARBA" id="ARBA00022692"/>
    </source>
</evidence>
<sequence length="279" mass="31054">MKLKLYKSIFYVFSFLSDKTNGASFFVKYKLLLGTLIIGLAGTSAKAQKRDAISDTIALRKPLHSEMASCYKVAIDSTEINNISDTLKVKEAVVVGSRSIVKDRSNIACYAVQVVDGPIIKAKNSVSVDSIISKSLKMDITNELTGIMCYGIIVNPYNNDDDIYASRPKESEFDYDQVIIKPISPVGNLEDFGKWVQHNILYTEQMRRNGIEGEVKLSFIINKKGKVTNKKIVKSLSKEADKEVLKVISKSKRWKPGQIYGAPAKTRITITVNISSNIE</sequence>
<dbReference type="PROSITE" id="PS52015">
    <property type="entry name" value="TONB_CTD"/>
    <property type="match status" value="1"/>
</dbReference>
<dbReference type="GO" id="GO:0031992">
    <property type="term" value="F:energy transducer activity"/>
    <property type="evidence" value="ECO:0007669"/>
    <property type="project" value="TreeGrafter"/>
</dbReference>
<evidence type="ECO:0000256" key="9">
    <source>
        <dbReference type="ARBA" id="ARBA00023136"/>
    </source>
</evidence>
<evidence type="ECO:0000259" key="10">
    <source>
        <dbReference type="PROSITE" id="PS52015"/>
    </source>
</evidence>
<keyword evidence="7" id="KW-0653">Protein transport</keyword>
<gene>
    <name evidence="11" type="ORF">KL86DYS1_30332</name>
</gene>
<evidence type="ECO:0000256" key="8">
    <source>
        <dbReference type="ARBA" id="ARBA00022989"/>
    </source>
</evidence>
<dbReference type="InterPro" id="IPR051045">
    <property type="entry name" value="TonB-dependent_transducer"/>
</dbReference>
<keyword evidence="6" id="KW-0812">Transmembrane</keyword>
<evidence type="ECO:0000256" key="1">
    <source>
        <dbReference type="ARBA" id="ARBA00004383"/>
    </source>
</evidence>
<dbReference type="InterPro" id="IPR006260">
    <property type="entry name" value="TonB/TolA_C"/>
</dbReference>
<evidence type="ECO:0000256" key="3">
    <source>
        <dbReference type="ARBA" id="ARBA00022448"/>
    </source>
</evidence>
<dbReference type="GO" id="GO:0015031">
    <property type="term" value="P:protein transport"/>
    <property type="evidence" value="ECO:0007669"/>
    <property type="project" value="UniProtKB-KW"/>
</dbReference>
<organism evidence="11">
    <name type="scientific">uncultured Dysgonomonas sp</name>
    <dbReference type="NCBI Taxonomy" id="206096"/>
    <lineage>
        <taxon>Bacteria</taxon>
        <taxon>Pseudomonadati</taxon>
        <taxon>Bacteroidota</taxon>
        <taxon>Bacteroidia</taxon>
        <taxon>Bacteroidales</taxon>
        <taxon>Dysgonomonadaceae</taxon>
        <taxon>Dysgonomonas</taxon>
        <taxon>environmental samples</taxon>
    </lineage>
</organism>
<feature type="domain" description="TonB C-terminal" evidence="10">
    <location>
        <begin position="187"/>
        <end position="279"/>
    </location>
</feature>
<keyword evidence="8" id="KW-1133">Transmembrane helix</keyword>
<comment type="similarity">
    <text evidence="2">Belongs to the TonB family.</text>
</comment>
<dbReference type="AlphaFoldDB" id="A0A212JST7"/>
<reference evidence="11" key="1">
    <citation type="submission" date="2016-04" db="EMBL/GenBank/DDBJ databases">
        <authorList>
            <person name="Evans L.H."/>
            <person name="Alamgir A."/>
            <person name="Owens N."/>
            <person name="Weber N.D."/>
            <person name="Virtaneva K."/>
            <person name="Barbian K."/>
            <person name="Babar A."/>
            <person name="Rosenke K."/>
        </authorList>
    </citation>
    <scope>NUCLEOTIDE SEQUENCE</scope>
    <source>
        <strain evidence="11">86-1</strain>
    </source>
</reference>
<dbReference type="SUPFAM" id="SSF74653">
    <property type="entry name" value="TolA/TonB C-terminal domain"/>
    <property type="match status" value="1"/>
</dbReference>
<comment type="subcellular location">
    <subcellularLocation>
        <location evidence="1">Cell inner membrane</location>
        <topology evidence="1">Single-pass membrane protein</topology>
        <orientation evidence="1">Periplasmic side</orientation>
    </subcellularLocation>
</comment>
<evidence type="ECO:0000313" key="11">
    <source>
        <dbReference type="EMBL" id="SBW02534.1"/>
    </source>
</evidence>
<evidence type="ECO:0000256" key="7">
    <source>
        <dbReference type="ARBA" id="ARBA00022927"/>
    </source>
</evidence>
<dbReference type="NCBIfam" id="TIGR01352">
    <property type="entry name" value="tonB_Cterm"/>
    <property type="match status" value="1"/>
</dbReference>
<dbReference type="GO" id="GO:0098797">
    <property type="term" value="C:plasma membrane protein complex"/>
    <property type="evidence" value="ECO:0007669"/>
    <property type="project" value="TreeGrafter"/>
</dbReference>
<dbReference type="Pfam" id="PF03544">
    <property type="entry name" value="TonB_C"/>
    <property type="match status" value="1"/>
</dbReference>
<name>A0A212JST7_9BACT</name>
<evidence type="ECO:0000256" key="4">
    <source>
        <dbReference type="ARBA" id="ARBA00022475"/>
    </source>
</evidence>
<proteinExistence type="inferred from homology"/>
<keyword evidence="4" id="KW-1003">Cell membrane</keyword>
<dbReference type="EMBL" id="FLUM01000003">
    <property type="protein sequence ID" value="SBW02534.1"/>
    <property type="molecule type" value="Genomic_DNA"/>
</dbReference>
<accession>A0A212JST7</accession>
<dbReference type="InterPro" id="IPR037682">
    <property type="entry name" value="TonB_C"/>
</dbReference>
<dbReference type="PANTHER" id="PTHR33446">
    <property type="entry name" value="PROTEIN TONB-RELATED"/>
    <property type="match status" value="1"/>
</dbReference>
<keyword evidence="9" id="KW-0472">Membrane</keyword>
<dbReference type="PANTHER" id="PTHR33446:SF2">
    <property type="entry name" value="PROTEIN TONB"/>
    <property type="match status" value="1"/>
</dbReference>
<dbReference type="GO" id="GO:0055085">
    <property type="term" value="P:transmembrane transport"/>
    <property type="evidence" value="ECO:0007669"/>
    <property type="project" value="InterPro"/>
</dbReference>
<evidence type="ECO:0000256" key="5">
    <source>
        <dbReference type="ARBA" id="ARBA00022519"/>
    </source>
</evidence>